<keyword evidence="9" id="KW-0969">Cilium</keyword>
<feature type="domain" description="Flagellar basal-body/hook protein C-terminal" evidence="7">
    <location>
        <begin position="445"/>
        <end position="482"/>
    </location>
</feature>
<dbReference type="GO" id="GO:0044780">
    <property type="term" value="P:bacterial-type flagellum assembly"/>
    <property type="evidence" value="ECO:0007669"/>
    <property type="project" value="InterPro"/>
</dbReference>
<dbReference type="OrthoDB" id="7181295at2"/>
<dbReference type="AlphaFoldDB" id="A0A1H7R4B8"/>
<evidence type="ECO:0000256" key="1">
    <source>
        <dbReference type="ARBA" id="ARBA00004365"/>
    </source>
</evidence>
<evidence type="ECO:0000313" key="9">
    <source>
        <dbReference type="EMBL" id="SEL55136.1"/>
    </source>
</evidence>
<feature type="domain" description="Flagellar hook-associated protein FlgK helical" evidence="8">
    <location>
        <begin position="99"/>
        <end position="309"/>
    </location>
</feature>
<dbReference type="PANTHER" id="PTHR30033:SF1">
    <property type="entry name" value="FLAGELLAR HOOK-ASSOCIATED PROTEIN 1"/>
    <property type="match status" value="1"/>
</dbReference>
<sequence length="482" mass="49667">MTISGALSNALSGLTAASRMADVVSGNLANVLTGGYVPRDLTLIARRDGGGVSVQGITRQVDAGLLADRRLAESGLAAAESRAGFAVALERAVGTPDIAGSLAARLASFEAGLVTATTRPEEANRLQAVVQAASGLAAGLNAASAQIATLRGQADGDIARAVDSINRGLENVSTLNKQITTALINGHATASLEDQRQLVIDGLSQFVPLRQLPRADGAVALVTTGGALLLDGRAIRLEFDASPVIAPHMTADNGLLSTIRLNGQSLDMNNRKGSLAGGLLAALFDIRDVMATGAQTNLDALARDLIERFQQPDLDPSLAAGVPGLFTDAGAFLDPANEIGLAGRITLNAVVDPGQSGALFRLRDGLGATIPGAVGNAAFLMALTGTLSAPDSMASGTLGDAARGFSGHMATFVSIIAQARLAEDQTLGFETSRTNELRSMELARGVDSDAELQRLMVIEQAFGANARMIQTINDMMQNLLRI</sequence>
<comment type="similarity">
    <text evidence="3">Belongs to the flagella basal body rod proteins family.</text>
</comment>
<dbReference type="Pfam" id="PF22638">
    <property type="entry name" value="FlgK_D1"/>
    <property type="match status" value="1"/>
</dbReference>
<dbReference type="RefSeq" id="WP_093036201.1">
    <property type="nucleotide sequence ID" value="NZ_FOAG01000006.1"/>
</dbReference>
<keyword evidence="5" id="KW-0964">Secreted</keyword>
<dbReference type="InterPro" id="IPR053927">
    <property type="entry name" value="FlgK_helical"/>
</dbReference>
<proteinExistence type="inferred from homology"/>
<dbReference type="STRING" id="1287727.SAMN05443999_10661"/>
<keyword evidence="9" id="KW-0966">Cell projection</keyword>
<dbReference type="GO" id="GO:0005576">
    <property type="term" value="C:extracellular region"/>
    <property type="evidence" value="ECO:0007669"/>
    <property type="project" value="UniProtKB-SubCell"/>
</dbReference>
<name>A0A1H7R4B8_9RHOB</name>
<dbReference type="GO" id="GO:0005198">
    <property type="term" value="F:structural molecule activity"/>
    <property type="evidence" value="ECO:0007669"/>
    <property type="project" value="InterPro"/>
</dbReference>
<keyword evidence="6" id="KW-0975">Bacterial flagellum</keyword>
<dbReference type="NCBIfam" id="TIGR02492">
    <property type="entry name" value="flgK_ends"/>
    <property type="match status" value="1"/>
</dbReference>
<evidence type="ECO:0000313" key="10">
    <source>
        <dbReference type="Proteomes" id="UP000199582"/>
    </source>
</evidence>
<dbReference type="PANTHER" id="PTHR30033">
    <property type="entry name" value="FLAGELLAR HOOK-ASSOCIATED PROTEIN 1"/>
    <property type="match status" value="1"/>
</dbReference>
<dbReference type="InterPro" id="IPR010930">
    <property type="entry name" value="Flg_bb/hook_C_dom"/>
</dbReference>
<dbReference type="Proteomes" id="UP000199582">
    <property type="component" value="Unassembled WGS sequence"/>
</dbReference>
<evidence type="ECO:0000259" key="8">
    <source>
        <dbReference type="Pfam" id="PF22638"/>
    </source>
</evidence>
<protein>
    <recommendedName>
        <fullName evidence="4">Flagellar hook-associated protein 1</fullName>
    </recommendedName>
</protein>
<keyword evidence="10" id="KW-1185">Reference proteome</keyword>
<evidence type="ECO:0000256" key="6">
    <source>
        <dbReference type="ARBA" id="ARBA00023143"/>
    </source>
</evidence>
<dbReference type="Pfam" id="PF06429">
    <property type="entry name" value="Flg_bbr_C"/>
    <property type="match status" value="1"/>
</dbReference>
<comment type="subcellular location">
    <subcellularLocation>
        <location evidence="1">Bacterial flagellum</location>
    </subcellularLocation>
    <subcellularLocation>
        <location evidence="2">Secreted</location>
    </subcellularLocation>
</comment>
<accession>A0A1H7R4B8</accession>
<evidence type="ECO:0000256" key="5">
    <source>
        <dbReference type="ARBA" id="ARBA00022525"/>
    </source>
</evidence>
<reference evidence="9 10" key="1">
    <citation type="submission" date="2016-10" db="EMBL/GenBank/DDBJ databases">
        <authorList>
            <person name="de Groot N.N."/>
        </authorList>
    </citation>
    <scope>NUCLEOTIDE SEQUENCE [LARGE SCALE GENOMIC DNA]</scope>
    <source>
        <strain evidence="9 10">DSM 100674</strain>
    </source>
</reference>
<evidence type="ECO:0000256" key="4">
    <source>
        <dbReference type="ARBA" id="ARBA00016244"/>
    </source>
</evidence>
<dbReference type="InterPro" id="IPR002371">
    <property type="entry name" value="FlgK"/>
</dbReference>
<keyword evidence="9" id="KW-0282">Flagellum</keyword>
<evidence type="ECO:0000256" key="3">
    <source>
        <dbReference type="ARBA" id="ARBA00009677"/>
    </source>
</evidence>
<dbReference type="EMBL" id="FOAG01000006">
    <property type="protein sequence ID" value="SEL55136.1"/>
    <property type="molecule type" value="Genomic_DNA"/>
</dbReference>
<organism evidence="9 10">
    <name type="scientific">Roseovarius azorensis</name>
    <dbReference type="NCBI Taxonomy" id="1287727"/>
    <lineage>
        <taxon>Bacteria</taxon>
        <taxon>Pseudomonadati</taxon>
        <taxon>Pseudomonadota</taxon>
        <taxon>Alphaproteobacteria</taxon>
        <taxon>Rhodobacterales</taxon>
        <taxon>Roseobacteraceae</taxon>
        <taxon>Roseovarius</taxon>
    </lineage>
</organism>
<gene>
    <name evidence="9" type="ORF">SAMN05443999_10661</name>
</gene>
<evidence type="ECO:0000259" key="7">
    <source>
        <dbReference type="Pfam" id="PF06429"/>
    </source>
</evidence>
<evidence type="ECO:0000256" key="2">
    <source>
        <dbReference type="ARBA" id="ARBA00004613"/>
    </source>
</evidence>
<dbReference type="GO" id="GO:0009424">
    <property type="term" value="C:bacterial-type flagellum hook"/>
    <property type="evidence" value="ECO:0007669"/>
    <property type="project" value="InterPro"/>
</dbReference>